<dbReference type="Pfam" id="PF04116">
    <property type="entry name" value="FA_hydroxylase"/>
    <property type="match status" value="1"/>
</dbReference>
<dbReference type="OrthoDB" id="9770329at2"/>
<evidence type="ECO:0000256" key="1">
    <source>
        <dbReference type="ARBA" id="ARBA00004370"/>
    </source>
</evidence>
<evidence type="ECO:0000313" key="8">
    <source>
        <dbReference type="Proteomes" id="UP000318833"/>
    </source>
</evidence>
<proteinExistence type="predicted"/>
<dbReference type="Proteomes" id="UP000318833">
    <property type="component" value="Unassembled WGS sequence"/>
</dbReference>
<dbReference type="InterPro" id="IPR050307">
    <property type="entry name" value="Sterol_Desaturase_Related"/>
</dbReference>
<protein>
    <submittedName>
        <fullName evidence="7">Sterol desaturase family protein</fullName>
    </submittedName>
</protein>
<feature type="transmembrane region" description="Helical" evidence="5">
    <location>
        <begin position="167"/>
        <end position="188"/>
    </location>
</feature>
<feature type="transmembrane region" description="Helical" evidence="5">
    <location>
        <begin position="100"/>
        <end position="121"/>
    </location>
</feature>
<organism evidence="7 8">
    <name type="scientific">Aquimarina algiphila</name>
    <dbReference type="NCBI Taxonomy" id="2047982"/>
    <lineage>
        <taxon>Bacteria</taxon>
        <taxon>Pseudomonadati</taxon>
        <taxon>Bacteroidota</taxon>
        <taxon>Flavobacteriia</taxon>
        <taxon>Flavobacteriales</taxon>
        <taxon>Flavobacteriaceae</taxon>
        <taxon>Aquimarina</taxon>
    </lineage>
</organism>
<reference evidence="7 8" key="1">
    <citation type="submission" date="2019-07" db="EMBL/GenBank/DDBJ databases">
        <title>The draft genome sequence of Aquimarina algiphila M91.</title>
        <authorList>
            <person name="Meng X."/>
        </authorList>
    </citation>
    <scope>NUCLEOTIDE SEQUENCE [LARGE SCALE GENOMIC DNA]</scope>
    <source>
        <strain evidence="7 8">M91</strain>
    </source>
</reference>
<evidence type="ECO:0000313" key="7">
    <source>
        <dbReference type="EMBL" id="TSE04538.1"/>
    </source>
</evidence>
<evidence type="ECO:0000256" key="3">
    <source>
        <dbReference type="ARBA" id="ARBA00022989"/>
    </source>
</evidence>
<keyword evidence="3 5" id="KW-1133">Transmembrane helix</keyword>
<comment type="subcellular location">
    <subcellularLocation>
        <location evidence="1">Membrane</location>
    </subcellularLocation>
</comment>
<feature type="transmembrane region" description="Helical" evidence="5">
    <location>
        <begin position="142"/>
        <end position="161"/>
    </location>
</feature>
<accession>A0A554VCP5</accession>
<sequence length="246" mass="28908">MAKELIHTIIYEYSYIWLYGLTFLYFFFLYFGIAPIFEKACLWLESKKVVHRILKKEATKRQKNVEKLHALKSIFVFGFSVLPVVYCIRTNTIVLLPDTFLNIILGVALLTIWNEIHFFVIHRIMHIPFFMKHVHKVHHKSIIPTVYSVYSFHWFEALLLSTVPITLLPFIPFSPVAVFLYPLASILLNYSGHCNYRFGTGKGTGWKLFGTRHNAHHSEFRKNYGFASNILDQLNHKISRLRQSKK</sequence>
<feature type="domain" description="Fatty acid hydroxylase" evidence="6">
    <location>
        <begin position="108"/>
        <end position="234"/>
    </location>
</feature>
<keyword evidence="4 5" id="KW-0472">Membrane</keyword>
<evidence type="ECO:0000259" key="6">
    <source>
        <dbReference type="Pfam" id="PF04116"/>
    </source>
</evidence>
<evidence type="ECO:0000256" key="5">
    <source>
        <dbReference type="SAM" id="Phobius"/>
    </source>
</evidence>
<dbReference type="GO" id="GO:0016020">
    <property type="term" value="C:membrane"/>
    <property type="evidence" value="ECO:0007669"/>
    <property type="project" value="UniProtKB-SubCell"/>
</dbReference>
<dbReference type="GO" id="GO:0016491">
    <property type="term" value="F:oxidoreductase activity"/>
    <property type="evidence" value="ECO:0007669"/>
    <property type="project" value="InterPro"/>
</dbReference>
<feature type="transmembrane region" description="Helical" evidence="5">
    <location>
        <begin position="70"/>
        <end position="88"/>
    </location>
</feature>
<dbReference type="GO" id="GO:0005506">
    <property type="term" value="F:iron ion binding"/>
    <property type="evidence" value="ECO:0007669"/>
    <property type="project" value="InterPro"/>
</dbReference>
<dbReference type="GO" id="GO:0008610">
    <property type="term" value="P:lipid biosynthetic process"/>
    <property type="evidence" value="ECO:0007669"/>
    <property type="project" value="InterPro"/>
</dbReference>
<gene>
    <name evidence="7" type="ORF">FOF46_26025</name>
</gene>
<feature type="transmembrane region" description="Helical" evidence="5">
    <location>
        <begin position="16"/>
        <end position="37"/>
    </location>
</feature>
<dbReference type="PANTHER" id="PTHR11863">
    <property type="entry name" value="STEROL DESATURASE"/>
    <property type="match status" value="1"/>
</dbReference>
<dbReference type="EMBL" id="VLNR01000079">
    <property type="protein sequence ID" value="TSE04538.1"/>
    <property type="molecule type" value="Genomic_DNA"/>
</dbReference>
<dbReference type="AlphaFoldDB" id="A0A554VCP5"/>
<evidence type="ECO:0000256" key="2">
    <source>
        <dbReference type="ARBA" id="ARBA00022692"/>
    </source>
</evidence>
<dbReference type="InterPro" id="IPR006694">
    <property type="entry name" value="Fatty_acid_hydroxylase"/>
</dbReference>
<keyword evidence="8" id="KW-1185">Reference proteome</keyword>
<dbReference type="RefSeq" id="WP_109433810.1">
    <property type="nucleotide sequence ID" value="NZ_CANLVC010000010.1"/>
</dbReference>
<evidence type="ECO:0000256" key="4">
    <source>
        <dbReference type="ARBA" id="ARBA00023136"/>
    </source>
</evidence>
<comment type="caution">
    <text evidence="7">The sequence shown here is derived from an EMBL/GenBank/DDBJ whole genome shotgun (WGS) entry which is preliminary data.</text>
</comment>
<name>A0A554VCP5_9FLAO</name>
<keyword evidence="2 5" id="KW-0812">Transmembrane</keyword>